<sequence>MRSSSSSQSSSGSTLSLMANERRKHRALSKDKDTLEVVRPRQPVFPVLPEARQAPHPAPASSKRGSTHDVAKKAVAAPLPAPNIHRKSITQPNGEDLRKLPKLSPTAPSTRAAPAEATSKAPARSRAGSRHNMPEINPATLAAPAVSLPRKSSLLAKGKNIIGIVRPLPSKQSSEPHNILQQQPSTSKRGSRNEIQANMPAHQGKVQAQNDGLGKRGIAGDQRSEQGAPVNKSESQPFVTAPEAPEQNEVILRVKHDDGSRLPPVFLDRGGAIDAPEKTLAAFREAKKQGAFGVVFELSFTWDNIAVIFHGGTLERTTNGRGPLSDIRFDDLRQLDAAHRHRFAQRFRGERVPNLDEGVEECLRLGMRIIIDVKKHNIRIVGVIDKIFRERPELYVRALVASVYPDIVYELRSLNPRIVTALTWRPRLLAYEDTNKTLRRFESLANTLMATAADWLNEKVLHVGLLPYVTGVSAVVVSANALSAEYVRTWRSHGVRVISWASNHPDEKNFFRNVLRVPIITDSTHLE</sequence>
<evidence type="ECO:0000313" key="8">
    <source>
        <dbReference type="EMBL" id="KAH8008983.1"/>
    </source>
</evidence>
<feature type="compositionally biased region" description="Low complexity" evidence="6">
    <location>
        <begin position="1"/>
        <end position="16"/>
    </location>
</feature>
<keyword evidence="9" id="KW-1185">Reference proteome</keyword>
<comment type="catalytic activity">
    <reaction evidence="1">
        <text>an N-(acyl)-sphingosylphosphoethanolamine = an N-(acyl)-sphingosyl-1,3-cyclic phosphate + ethanolamine</text>
        <dbReference type="Rhea" id="RHEA:60648"/>
        <dbReference type="ChEBI" id="CHEBI:57603"/>
        <dbReference type="ChEBI" id="CHEBI:143891"/>
        <dbReference type="ChEBI" id="CHEBI:143892"/>
    </reaction>
</comment>
<evidence type="ECO:0000256" key="2">
    <source>
        <dbReference type="ARBA" id="ARBA00022723"/>
    </source>
</evidence>
<dbReference type="Pfam" id="PF03009">
    <property type="entry name" value="GDPD"/>
    <property type="match status" value="1"/>
</dbReference>
<dbReference type="EMBL" id="JABSTU010000011">
    <property type="protein sequence ID" value="KAH8008983.1"/>
    <property type="molecule type" value="Genomic_DNA"/>
</dbReference>
<evidence type="ECO:0000256" key="4">
    <source>
        <dbReference type="ARBA" id="ARBA00023157"/>
    </source>
</evidence>
<comment type="caution">
    <text evidence="8">The sequence shown here is derived from an EMBL/GenBank/DDBJ whole genome shotgun (WGS) entry which is preliminary data.</text>
</comment>
<proteinExistence type="predicted"/>
<dbReference type="GO" id="GO:0046872">
    <property type="term" value="F:metal ion binding"/>
    <property type="evidence" value="ECO:0007669"/>
    <property type="project" value="UniProtKB-KW"/>
</dbReference>
<feature type="region of interest" description="Disordered" evidence="6">
    <location>
        <begin position="1"/>
        <end position="138"/>
    </location>
</feature>
<reference evidence="8" key="2">
    <citation type="submission" date="2021-09" db="EMBL/GenBank/DDBJ databases">
        <authorList>
            <person name="Jia N."/>
            <person name="Wang J."/>
            <person name="Shi W."/>
            <person name="Du L."/>
            <person name="Sun Y."/>
            <person name="Zhan W."/>
            <person name="Jiang J."/>
            <person name="Wang Q."/>
            <person name="Zhang B."/>
            <person name="Ji P."/>
            <person name="Sakyi L.B."/>
            <person name="Cui X."/>
            <person name="Yuan T."/>
            <person name="Jiang B."/>
            <person name="Yang W."/>
            <person name="Lam T.T.-Y."/>
            <person name="Chang Q."/>
            <person name="Ding S."/>
            <person name="Wang X."/>
            <person name="Zhu J."/>
            <person name="Ruan X."/>
            <person name="Zhao L."/>
            <person name="Wei J."/>
            <person name="Que T."/>
            <person name="Du C."/>
            <person name="Cheng J."/>
            <person name="Dai P."/>
            <person name="Han X."/>
            <person name="Huang E."/>
            <person name="Gao Y."/>
            <person name="Liu J."/>
            <person name="Shao H."/>
            <person name="Ye R."/>
            <person name="Li L."/>
            <person name="Wei W."/>
            <person name="Wang X."/>
            <person name="Wang C."/>
            <person name="Huo Q."/>
            <person name="Li W."/>
            <person name="Guo W."/>
            <person name="Chen H."/>
            <person name="Chen S."/>
            <person name="Zhou L."/>
            <person name="Zhou L."/>
            <person name="Ni X."/>
            <person name="Tian J."/>
            <person name="Zhou Y."/>
            <person name="Sheng Y."/>
            <person name="Liu T."/>
            <person name="Pan Y."/>
            <person name="Xia L."/>
            <person name="Li J."/>
            <person name="Zhao F."/>
            <person name="Cao W."/>
        </authorList>
    </citation>
    <scope>NUCLEOTIDE SEQUENCE</scope>
    <source>
        <strain evidence="8">Rmic-2018</strain>
        <tissue evidence="8">Larvae</tissue>
    </source>
</reference>
<dbReference type="PANTHER" id="PTHR46320">
    <property type="entry name" value="GLYCEROPHOSPHODIESTER PHOSPHODIESTERASE 1"/>
    <property type="match status" value="1"/>
</dbReference>
<evidence type="ECO:0000256" key="6">
    <source>
        <dbReference type="SAM" id="MobiDB-lite"/>
    </source>
</evidence>
<evidence type="ECO:0000256" key="1">
    <source>
        <dbReference type="ARBA" id="ARBA00000110"/>
    </source>
</evidence>
<dbReference type="GO" id="GO:0016829">
    <property type="term" value="F:lyase activity"/>
    <property type="evidence" value="ECO:0007669"/>
    <property type="project" value="UniProtKB-KW"/>
</dbReference>
<gene>
    <name evidence="8" type="ORF">HPB51_008554</name>
</gene>
<dbReference type="GO" id="GO:0005886">
    <property type="term" value="C:plasma membrane"/>
    <property type="evidence" value="ECO:0007669"/>
    <property type="project" value="TreeGrafter"/>
</dbReference>
<dbReference type="PANTHER" id="PTHR46320:SF1">
    <property type="entry name" value="GLYCEROPHOSPHODIESTER PHOSPHODIESTERASE 1"/>
    <property type="match status" value="1"/>
</dbReference>
<accession>A0A9J6D558</accession>
<keyword evidence="3" id="KW-0460">Magnesium</keyword>
<evidence type="ECO:0000256" key="3">
    <source>
        <dbReference type="ARBA" id="ARBA00022842"/>
    </source>
</evidence>
<dbReference type="GO" id="GO:0006580">
    <property type="term" value="P:ethanolamine metabolic process"/>
    <property type="evidence" value="ECO:0007669"/>
    <property type="project" value="TreeGrafter"/>
</dbReference>
<organism evidence="8 9">
    <name type="scientific">Rhipicephalus microplus</name>
    <name type="common">Cattle tick</name>
    <name type="synonym">Boophilus microplus</name>
    <dbReference type="NCBI Taxonomy" id="6941"/>
    <lineage>
        <taxon>Eukaryota</taxon>
        <taxon>Metazoa</taxon>
        <taxon>Ecdysozoa</taxon>
        <taxon>Arthropoda</taxon>
        <taxon>Chelicerata</taxon>
        <taxon>Arachnida</taxon>
        <taxon>Acari</taxon>
        <taxon>Parasitiformes</taxon>
        <taxon>Ixodida</taxon>
        <taxon>Ixodoidea</taxon>
        <taxon>Ixodidae</taxon>
        <taxon>Rhipicephalinae</taxon>
        <taxon>Rhipicephalus</taxon>
        <taxon>Boophilus</taxon>
    </lineage>
</organism>
<feature type="compositionally biased region" description="Low complexity" evidence="6">
    <location>
        <begin position="104"/>
        <end position="124"/>
    </location>
</feature>
<dbReference type="InterPro" id="IPR030395">
    <property type="entry name" value="GP_PDE_dom"/>
</dbReference>
<dbReference type="CDD" id="cd08573">
    <property type="entry name" value="GDPD_GDE1"/>
    <property type="match status" value="1"/>
</dbReference>
<keyword evidence="5" id="KW-0456">Lyase</keyword>
<dbReference type="AlphaFoldDB" id="A0A9J6D558"/>
<dbReference type="GO" id="GO:0008889">
    <property type="term" value="F:glycerophosphodiester phosphodiesterase activity"/>
    <property type="evidence" value="ECO:0007669"/>
    <property type="project" value="TreeGrafter"/>
</dbReference>
<dbReference type="GO" id="GO:0070291">
    <property type="term" value="P:N-acylethanolamine metabolic process"/>
    <property type="evidence" value="ECO:0007669"/>
    <property type="project" value="TreeGrafter"/>
</dbReference>
<dbReference type="PROSITE" id="PS51704">
    <property type="entry name" value="GP_PDE"/>
    <property type="match status" value="1"/>
</dbReference>
<evidence type="ECO:0000256" key="5">
    <source>
        <dbReference type="ARBA" id="ARBA00023239"/>
    </source>
</evidence>
<feature type="compositionally biased region" description="Polar residues" evidence="6">
    <location>
        <begin position="170"/>
        <end position="196"/>
    </location>
</feature>
<feature type="compositionally biased region" description="Basic and acidic residues" evidence="6">
    <location>
        <begin position="28"/>
        <end position="39"/>
    </location>
</feature>
<dbReference type="VEuPathDB" id="VectorBase:LOC119177922"/>
<feature type="region of interest" description="Disordered" evidence="6">
    <location>
        <begin position="168"/>
        <end position="245"/>
    </location>
</feature>
<evidence type="ECO:0000259" key="7">
    <source>
        <dbReference type="PROSITE" id="PS51704"/>
    </source>
</evidence>
<dbReference type="Proteomes" id="UP000821866">
    <property type="component" value="Chromosome 9"/>
</dbReference>
<evidence type="ECO:0000313" key="9">
    <source>
        <dbReference type="Proteomes" id="UP000821866"/>
    </source>
</evidence>
<dbReference type="SUPFAM" id="SSF51695">
    <property type="entry name" value="PLC-like phosphodiesterases"/>
    <property type="match status" value="1"/>
</dbReference>
<name>A0A9J6D558_RHIMP</name>
<dbReference type="Gene3D" id="3.20.20.190">
    <property type="entry name" value="Phosphatidylinositol (PI) phosphodiesterase"/>
    <property type="match status" value="1"/>
</dbReference>
<protein>
    <recommendedName>
        <fullName evidence="7">GP-PDE domain-containing protein</fullName>
    </recommendedName>
</protein>
<feature type="domain" description="GP-PDE" evidence="7">
    <location>
        <begin position="263"/>
        <end position="527"/>
    </location>
</feature>
<dbReference type="InterPro" id="IPR017946">
    <property type="entry name" value="PLC-like_Pdiesterase_TIM-brl"/>
</dbReference>
<keyword evidence="2" id="KW-0479">Metal-binding</keyword>
<dbReference type="GO" id="GO:0006644">
    <property type="term" value="P:phospholipid metabolic process"/>
    <property type="evidence" value="ECO:0007669"/>
    <property type="project" value="TreeGrafter"/>
</dbReference>
<reference evidence="8" key="1">
    <citation type="journal article" date="2020" name="Cell">
        <title>Large-Scale Comparative Analyses of Tick Genomes Elucidate Their Genetic Diversity and Vector Capacities.</title>
        <authorList>
            <consortium name="Tick Genome and Microbiome Consortium (TIGMIC)"/>
            <person name="Jia N."/>
            <person name="Wang J."/>
            <person name="Shi W."/>
            <person name="Du L."/>
            <person name="Sun Y."/>
            <person name="Zhan W."/>
            <person name="Jiang J.F."/>
            <person name="Wang Q."/>
            <person name="Zhang B."/>
            <person name="Ji P."/>
            <person name="Bell-Sakyi L."/>
            <person name="Cui X.M."/>
            <person name="Yuan T.T."/>
            <person name="Jiang B.G."/>
            <person name="Yang W.F."/>
            <person name="Lam T.T."/>
            <person name="Chang Q.C."/>
            <person name="Ding S.J."/>
            <person name="Wang X.J."/>
            <person name="Zhu J.G."/>
            <person name="Ruan X.D."/>
            <person name="Zhao L."/>
            <person name="Wei J.T."/>
            <person name="Ye R.Z."/>
            <person name="Que T.C."/>
            <person name="Du C.H."/>
            <person name="Zhou Y.H."/>
            <person name="Cheng J.X."/>
            <person name="Dai P.F."/>
            <person name="Guo W.B."/>
            <person name="Han X.H."/>
            <person name="Huang E.J."/>
            <person name="Li L.F."/>
            <person name="Wei W."/>
            <person name="Gao Y.C."/>
            <person name="Liu J.Z."/>
            <person name="Shao H.Z."/>
            <person name="Wang X."/>
            <person name="Wang C.C."/>
            <person name="Yang T.C."/>
            <person name="Huo Q.B."/>
            <person name="Li W."/>
            <person name="Chen H.Y."/>
            <person name="Chen S.E."/>
            <person name="Zhou L.G."/>
            <person name="Ni X.B."/>
            <person name="Tian J.H."/>
            <person name="Sheng Y."/>
            <person name="Liu T."/>
            <person name="Pan Y.S."/>
            <person name="Xia L.Y."/>
            <person name="Li J."/>
            <person name="Zhao F."/>
            <person name="Cao W.C."/>
        </authorList>
    </citation>
    <scope>NUCLEOTIDE SEQUENCE</scope>
    <source>
        <strain evidence="8">Rmic-2018</strain>
    </source>
</reference>
<keyword evidence="4" id="KW-1015">Disulfide bond</keyword>